<dbReference type="PANTHER" id="PTHR30616">
    <property type="entry name" value="UNCHARACTERIZED PROTEIN YFIH"/>
    <property type="match status" value="1"/>
</dbReference>
<keyword evidence="5" id="KW-0808">Transferase</keyword>
<accession>A0A1G8QH33</accession>
<dbReference type="CDD" id="cd16833">
    <property type="entry name" value="YfiH"/>
    <property type="match status" value="1"/>
</dbReference>
<dbReference type="GO" id="GO:0017061">
    <property type="term" value="F:S-methyl-5-thioadenosine phosphorylase activity"/>
    <property type="evidence" value="ECO:0007669"/>
    <property type="project" value="UniProtKB-EC"/>
</dbReference>
<dbReference type="PANTHER" id="PTHR30616:SF2">
    <property type="entry name" value="PURINE NUCLEOSIDE PHOSPHORYLASE LACC1"/>
    <property type="match status" value="1"/>
</dbReference>
<evidence type="ECO:0000256" key="9">
    <source>
        <dbReference type="ARBA" id="ARBA00047989"/>
    </source>
</evidence>
<evidence type="ECO:0000256" key="5">
    <source>
        <dbReference type="ARBA" id="ARBA00022679"/>
    </source>
</evidence>
<dbReference type="AlphaFoldDB" id="A0A1G8QH33"/>
<evidence type="ECO:0000256" key="8">
    <source>
        <dbReference type="ARBA" id="ARBA00022833"/>
    </source>
</evidence>
<gene>
    <name evidence="13" type="ORF">SAMN04490247_0580</name>
</gene>
<dbReference type="InterPro" id="IPR011324">
    <property type="entry name" value="Cytotoxic_necrot_fac-like_cat"/>
</dbReference>
<evidence type="ECO:0000256" key="1">
    <source>
        <dbReference type="ARBA" id="ARBA00000553"/>
    </source>
</evidence>
<proteinExistence type="inferred from homology"/>
<dbReference type="OrthoDB" id="4279at2"/>
<keyword evidence="8" id="KW-0862">Zinc</keyword>
<dbReference type="NCBIfam" id="TIGR00726">
    <property type="entry name" value="peptidoglycan editing factor PgeF"/>
    <property type="match status" value="1"/>
</dbReference>
<comment type="function">
    <text evidence="3">Purine nucleoside enzyme that catalyzes the phosphorolysis of adenosine and inosine nucleosides, yielding D-ribose 1-phosphate and the respective free bases, adenine and hypoxanthine. Also catalyzes the phosphorolysis of S-methyl-5'-thioadenosine into adenine and S-methyl-5-thio-alpha-D-ribose 1-phosphate. Also has adenosine deaminase activity.</text>
</comment>
<evidence type="ECO:0000256" key="2">
    <source>
        <dbReference type="ARBA" id="ARBA00001947"/>
    </source>
</evidence>
<comment type="catalytic activity">
    <reaction evidence="11">
        <text>S-methyl-5'-thioadenosine + phosphate = 5-(methylsulfanyl)-alpha-D-ribose 1-phosphate + adenine</text>
        <dbReference type="Rhea" id="RHEA:11852"/>
        <dbReference type="ChEBI" id="CHEBI:16708"/>
        <dbReference type="ChEBI" id="CHEBI:17509"/>
        <dbReference type="ChEBI" id="CHEBI:43474"/>
        <dbReference type="ChEBI" id="CHEBI:58533"/>
        <dbReference type="EC" id="2.4.2.28"/>
    </reaction>
    <physiologicalReaction direction="left-to-right" evidence="11">
        <dbReference type="Rhea" id="RHEA:11853"/>
    </physiologicalReaction>
</comment>
<dbReference type="Pfam" id="PF02578">
    <property type="entry name" value="Cu-oxidase_4"/>
    <property type="match status" value="1"/>
</dbReference>
<evidence type="ECO:0000256" key="10">
    <source>
        <dbReference type="ARBA" id="ARBA00048968"/>
    </source>
</evidence>
<dbReference type="SUPFAM" id="SSF64438">
    <property type="entry name" value="CNF1/YfiH-like putative cysteine hydrolases"/>
    <property type="match status" value="1"/>
</dbReference>
<evidence type="ECO:0000256" key="6">
    <source>
        <dbReference type="ARBA" id="ARBA00022723"/>
    </source>
</evidence>
<comment type="catalytic activity">
    <reaction evidence="1">
        <text>inosine + phosphate = alpha-D-ribose 1-phosphate + hypoxanthine</text>
        <dbReference type="Rhea" id="RHEA:27646"/>
        <dbReference type="ChEBI" id="CHEBI:17368"/>
        <dbReference type="ChEBI" id="CHEBI:17596"/>
        <dbReference type="ChEBI" id="CHEBI:43474"/>
        <dbReference type="ChEBI" id="CHEBI:57720"/>
        <dbReference type="EC" id="2.4.2.1"/>
    </reaction>
    <physiologicalReaction direction="left-to-right" evidence="1">
        <dbReference type="Rhea" id="RHEA:27647"/>
    </physiologicalReaction>
</comment>
<evidence type="ECO:0000313" key="13">
    <source>
        <dbReference type="EMBL" id="SDJ03390.1"/>
    </source>
</evidence>
<evidence type="ECO:0000256" key="7">
    <source>
        <dbReference type="ARBA" id="ARBA00022801"/>
    </source>
</evidence>
<evidence type="ECO:0000256" key="3">
    <source>
        <dbReference type="ARBA" id="ARBA00003215"/>
    </source>
</evidence>
<evidence type="ECO:0000256" key="4">
    <source>
        <dbReference type="ARBA" id="ARBA00007353"/>
    </source>
</evidence>
<dbReference type="RefSeq" id="WP_093191863.1">
    <property type="nucleotide sequence ID" value="NZ_FNEV01000001.1"/>
</dbReference>
<reference evidence="14" key="1">
    <citation type="submission" date="2016-10" db="EMBL/GenBank/DDBJ databases">
        <authorList>
            <person name="Varghese N."/>
            <person name="Submissions S."/>
        </authorList>
    </citation>
    <scope>NUCLEOTIDE SEQUENCE [LARGE SCALE GENOMIC DNA]</scope>
    <source>
        <strain evidence="14">DSM 4771</strain>
    </source>
</reference>
<dbReference type="EMBL" id="FNEV01000001">
    <property type="protein sequence ID" value="SDJ03390.1"/>
    <property type="molecule type" value="Genomic_DNA"/>
</dbReference>
<dbReference type="InterPro" id="IPR003730">
    <property type="entry name" value="Cu_polyphenol_OxRdtase"/>
</dbReference>
<dbReference type="InterPro" id="IPR038371">
    <property type="entry name" value="Cu_polyphenol_OxRdtase_sf"/>
</dbReference>
<sequence length="263" mass="29135">MFVPETKRVLRWKQDDSDVTIGFTTRNHGFSAYPEKSLNMGLHIDDDAALVIKNRESVAEDIGVPLDHWILAEQVHGTQVKHVTSSDRGLGARDLHTAVGGADGLITSDENTLLAGFYADCVPLYFMDESTGWIGIAHAGWKGTVNNMAGSMIEALKKQGANTETLTMVIGPAISEDVYKVDDRVASQIAERFRENVLQHIDTNGWLLDLKQLNRRLAIEAGMKGDNIVVSPSCTYKEEELFFSHRRDEGQTGRMLGFIVRST</sequence>
<comment type="catalytic activity">
    <reaction evidence="9">
        <text>adenosine + H2O + H(+) = inosine + NH4(+)</text>
        <dbReference type="Rhea" id="RHEA:24408"/>
        <dbReference type="ChEBI" id="CHEBI:15377"/>
        <dbReference type="ChEBI" id="CHEBI:15378"/>
        <dbReference type="ChEBI" id="CHEBI:16335"/>
        <dbReference type="ChEBI" id="CHEBI:17596"/>
        <dbReference type="ChEBI" id="CHEBI:28938"/>
        <dbReference type="EC" id="3.5.4.4"/>
    </reaction>
    <physiologicalReaction direction="left-to-right" evidence="9">
        <dbReference type="Rhea" id="RHEA:24409"/>
    </physiologicalReaction>
</comment>
<dbReference type="STRING" id="86666.SAMN04490247_0580"/>
<keyword evidence="6" id="KW-0479">Metal-binding</keyword>
<keyword evidence="7" id="KW-0378">Hydrolase</keyword>
<dbReference type="GO" id="GO:0005507">
    <property type="term" value="F:copper ion binding"/>
    <property type="evidence" value="ECO:0007669"/>
    <property type="project" value="TreeGrafter"/>
</dbReference>
<evidence type="ECO:0000256" key="11">
    <source>
        <dbReference type="ARBA" id="ARBA00049893"/>
    </source>
</evidence>
<comment type="similarity">
    <text evidence="4 12">Belongs to the purine nucleoside phosphorylase YfiH/LACC1 family.</text>
</comment>
<comment type="cofactor">
    <cofactor evidence="2">
        <name>Zn(2+)</name>
        <dbReference type="ChEBI" id="CHEBI:29105"/>
    </cofactor>
</comment>
<name>A0A1G8QH33_9BACI</name>
<dbReference type="Proteomes" id="UP000199225">
    <property type="component" value="Unassembled WGS sequence"/>
</dbReference>
<protein>
    <recommendedName>
        <fullName evidence="12">Purine nucleoside phosphorylase</fullName>
    </recommendedName>
</protein>
<evidence type="ECO:0000256" key="12">
    <source>
        <dbReference type="RuleBase" id="RU361274"/>
    </source>
</evidence>
<evidence type="ECO:0000313" key="14">
    <source>
        <dbReference type="Proteomes" id="UP000199225"/>
    </source>
</evidence>
<organism evidence="13 14">
    <name type="scientific">Salimicrobium halophilum</name>
    <dbReference type="NCBI Taxonomy" id="86666"/>
    <lineage>
        <taxon>Bacteria</taxon>
        <taxon>Bacillati</taxon>
        <taxon>Bacillota</taxon>
        <taxon>Bacilli</taxon>
        <taxon>Bacillales</taxon>
        <taxon>Bacillaceae</taxon>
        <taxon>Salimicrobium</taxon>
    </lineage>
</organism>
<dbReference type="Gene3D" id="3.60.140.10">
    <property type="entry name" value="CNF1/YfiH-like putative cysteine hydrolases"/>
    <property type="match status" value="1"/>
</dbReference>
<comment type="catalytic activity">
    <reaction evidence="10">
        <text>adenosine + phosphate = alpha-D-ribose 1-phosphate + adenine</text>
        <dbReference type="Rhea" id="RHEA:27642"/>
        <dbReference type="ChEBI" id="CHEBI:16335"/>
        <dbReference type="ChEBI" id="CHEBI:16708"/>
        <dbReference type="ChEBI" id="CHEBI:43474"/>
        <dbReference type="ChEBI" id="CHEBI:57720"/>
        <dbReference type="EC" id="2.4.2.1"/>
    </reaction>
    <physiologicalReaction direction="left-to-right" evidence="10">
        <dbReference type="Rhea" id="RHEA:27643"/>
    </physiologicalReaction>
</comment>
<keyword evidence="14" id="KW-1185">Reference proteome</keyword>
<dbReference type="GO" id="GO:0016787">
    <property type="term" value="F:hydrolase activity"/>
    <property type="evidence" value="ECO:0007669"/>
    <property type="project" value="UniProtKB-KW"/>
</dbReference>